<dbReference type="InterPro" id="IPR025526">
    <property type="entry name" value="DsrC-like_dom_sf"/>
</dbReference>
<proteinExistence type="inferred from homology"/>
<dbReference type="GO" id="GO:0097163">
    <property type="term" value="F:sulfur carrier activity"/>
    <property type="evidence" value="ECO:0007669"/>
    <property type="project" value="TreeGrafter"/>
</dbReference>
<dbReference type="Gene3D" id="3.30.1420.10">
    <property type="match status" value="1"/>
</dbReference>
<dbReference type="EC" id="2.8.1.-" evidence="3"/>
<accession>A0A2A4X273</accession>
<dbReference type="Gene3D" id="1.10.10.370">
    <property type="entry name" value="DsrC-like protein, C-terminal domain"/>
    <property type="match status" value="1"/>
</dbReference>
<dbReference type="InterPro" id="IPR042072">
    <property type="entry name" value="DsrC-like_C"/>
</dbReference>
<name>A0A2A4X273_9GAMM</name>
<keyword evidence="3 5" id="KW-0808">Transferase</keyword>
<dbReference type="NCBIfam" id="TIGR03342">
    <property type="entry name" value="dsrC_tusE_dsvC"/>
    <property type="match status" value="1"/>
</dbReference>
<comment type="caution">
    <text evidence="5">The sequence shown here is derived from an EMBL/GenBank/DDBJ whole genome shotgun (WGS) entry which is preliminary data.</text>
</comment>
<evidence type="ECO:0000256" key="1">
    <source>
        <dbReference type="ARBA" id="ARBA00004496"/>
    </source>
</evidence>
<dbReference type="InterPro" id="IPR043163">
    <property type="entry name" value="DsrC-like_N"/>
</dbReference>
<dbReference type="EMBL" id="NVUL01000061">
    <property type="protein sequence ID" value="PCI76155.1"/>
    <property type="molecule type" value="Genomic_DNA"/>
</dbReference>
<dbReference type="GO" id="GO:0002143">
    <property type="term" value="P:tRNA wobble position uridine thiolation"/>
    <property type="evidence" value="ECO:0007669"/>
    <property type="project" value="TreeGrafter"/>
</dbReference>
<dbReference type="InterPro" id="IPR007453">
    <property type="entry name" value="DsrC/TusE"/>
</dbReference>
<evidence type="ECO:0000313" key="6">
    <source>
        <dbReference type="Proteomes" id="UP000218767"/>
    </source>
</evidence>
<dbReference type="GO" id="GO:0005737">
    <property type="term" value="C:cytoplasm"/>
    <property type="evidence" value="ECO:0007669"/>
    <property type="project" value="UniProtKB-SubCell"/>
</dbReference>
<evidence type="ECO:0000256" key="4">
    <source>
        <dbReference type="PIRSR" id="PIRSR006223-50"/>
    </source>
</evidence>
<dbReference type="PANTHER" id="PTHR37010:SF1">
    <property type="entry name" value="SULFURTRANSFERASE TUSE"/>
    <property type="match status" value="1"/>
</dbReference>
<dbReference type="GO" id="GO:0016740">
    <property type="term" value="F:transferase activity"/>
    <property type="evidence" value="ECO:0007669"/>
    <property type="project" value="UniProtKB-KW"/>
</dbReference>
<evidence type="ECO:0000256" key="3">
    <source>
        <dbReference type="PIRNR" id="PIRNR006223"/>
    </source>
</evidence>
<keyword evidence="2" id="KW-0963">Cytoplasm</keyword>
<organism evidence="5 6">
    <name type="scientific">SAR86 cluster bacterium</name>
    <dbReference type="NCBI Taxonomy" id="2030880"/>
    <lineage>
        <taxon>Bacteria</taxon>
        <taxon>Pseudomonadati</taxon>
        <taxon>Pseudomonadota</taxon>
        <taxon>Gammaproteobacteria</taxon>
        <taxon>SAR86 cluster</taxon>
    </lineage>
</organism>
<dbReference type="SUPFAM" id="SSF69721">
    <property type="entry name" value="DsrC, the gamma subunit of dissimilatory sulfite reductase"/>
    <property type="match status" value="1"/>
</dbReference>
<protein>
    <recommendedName>
        <fullName evidence="3">Sulfurtransferase</fullName>
        <ecNumber evidence="3">2.8.1.-</ecNumber>
    </recommendedName>
</protein>
<sequence>MTSTSFIEINGREIALDKDGYLVQLADWDEDVATSLASEEQITLDPAHWEVINLLRVFYNRHQMSPANRALVNLVKRDLGPDKGKSIYLMKLFRGSPAKTASKISGLPKPENCL</sequence>
<dbReference type="Proteomes" id="UP000218767">
    <property type="component" value="Unassembled WGS sequence"/>
</dbReference>
<gene>
    <name evidence="5" type="ORF">COB20_11220</name>
</gene>
<comment type="function">
    <text evidence="3">Part of a sulfur-relay system.</text>
</comment>
<evidence type="ECO:0000256" key="2">
    <source>
        <dbReference type="ARBA" id="ARBA00022490"/>
    </source>
</evidence>
<feature type="active site" description="Cysteine persulfide intermediate" evidence="4">
    <location>
        <position position="113"/>
    </location>
</feature>
<evidence type="ECO:0000313" key="5">
    <source>
        <dbReference type="EMBL" id="PCI76155.1"/>
    </source>
</evidence>
<reference evidence="6" key="1">
    <citation type="submission" date="2017-08" db="EMBL/GenBank/DDBJ databases">
        <title>A dynamic microbial community with high functional redundancy inhabits the cold, oxic subseafloor aquifer.</title>
        <authorList>
            <person name="Tully B.J."/>
            <person name="Wheat C.G."/>
            <person name="Glazer B.T."/>
            <person name="Huber J.A."/>
        </authorList>
    </citation>
    <scope>NUCLEOTIDE SEQUENCE [LARGE SCALE GENOMIC DNA]</scope>
</reference>
<comment type="similarity">
    <text evidence="3">Belongs to the dsrC/tusE family.</text>
</comment>
<comment type="subcellular location">
    <subcellularLocation>
        <location evidence="1">Cytoplasm</location>
    </subcellularLocation>
</comment>
<dbReference type="PIRSF" id="PIRSF006223">
    <property type="entry name" value="DsrC_TusE"/>
    <property type="match status" value="1"/>
</dbReference>
<dbReference type="AlphaFoldDB" id="A0A2A4X273"/>
<dbReference type="PANTHER" id="PTHR37010">
    <property type="entry name" value="SULFURTRANSFERASE TUSE"/>
    <property type="match status" value="1"/>
</dbReference>
<dbReference type="Pfam" id="PF04358">
    <property type="entry name" value="DsrC"/>
    <property type="match status" value="1"/>
</dbReference>